<name>A0ABR9RJI7_9FIRM</name>
<keyword evidence="2" id="KW-1185">Reference proteome</keyword>
<organism evidence="1 2">
    <name type="scientific">Claveliimonas monacensis</name>
    <dbReference type="NCBI Taxonomy" id="2779351"/>
    <lineage>
        <taxon>Bacteria</taxon>
        <taxon>Bacillati</taxon>
        <taxon>Bacillota</taxon>
        <taxon>Clostridia</taxon>
        <taxon>Lachnospirales</taxon>
        <taxon>Lachnospiraceae</taxon>
        <taxon>Claveliimonas</taxon>
    </lineage>
</organism>
<evidence type="ECO:0000313" key="1">
    <source>
        <dbReference type="EMBL" id="MBE5063112.1"/>
    </source>
</evidence>
<dbReference type="Gene3D" id="3.40.50.1000">
    <property type="entry name" value="HAD superfamily/HAD-like"/>
    <property type="match status" value="1"/>
</dbReference>
<dbReference type="NCBIfam" id="TIGR00099">
    <property type="entry name" value="Cof-subfamily"/>
    <property type="match status" value="1"/>
</dbReference>
<dbReference type="Proteomes" id="UP000758652">
    <property type="component" value="Unassembled WGS sequence"/>
</dbReference>
<sequence>MERAVLFFDIDGTLLSEVTRTIPESAVHALEEARRKGHLVFINTGRTACSVPPEIRRLPVDGILCGCGIYAEYRGQVIFEEHLDAKAAASIVEMAEKCRVDALYEGMEDVYFSSRISRFDSLENTRRYMKNRGLGVERYIEQGGCPYDKIFAYTDRESKKEDFFDFLTDYMEILDRGDNTYECIVKGYSKGTIIDYILHYFNLGRERSYVFGDSSNDLAMFRYAAHGIAMGKHDKVLDPYTEYVAPKVEEEGIWQAMKHLGLID</sequence>
<keyword evidence="1" id="KW-0378">Hydrolase</keyword>
<dbReference type="InterPro" id="IPR000150">
    <property type="entry name" value="Cof"/>
</dbReference>
<dbReference type="RefSeq" id="WP_226394785.1">
    <property type="nucleotide sequence ID" value="NZ_JADCKL010000004.1"/>
</dbReference>
<proteinExistence type="predicted"/>
<comment type="caution">
    <text evidence="1">The sequence shown here is derived from an EMBL/GenBank/DDBJ whole genome shotgun (WGS) entry which is preliminary data.</text>
</comment>
<dbReference type="Gene3D" id="3.30.1240.10">
    <property type="match status" value="1"/>
</dbReference>
<reference evidence="1 2" key="1">
    <citation type="submission" date="2020-10" db="EMBL/GenBank/DDBJ databases">
        <title>ChiBAC.</title>
        <authorList>
            <person name="Zenner C."/>
            <person name="Hitch T.C.A."/>
            <person name="Clavel T."/>
        </authorList>
    </citation>
    <scope>NUCLEOTIDE SEQUENCE [LARGE SCALE GENOMIC DNA]</scope>
    <source>
        <strain evidence="1 2">DSM 108991</strain>
    </source>
</reference>
<dbReference type="InterPro" id="IPR023214">
    <property type="entry name" value="HAD_sf"/>
</dbReference>
<dbReference type="PROSITE" id="PS01228">
    <property type="entry name" value="COF_1"/>
    <property type="match status" value="1"/>
</dbReference>
<accession>A0ABR9RJI7</accession>
<dbReference type="SUPFAM" id="SSF56784">
    <property type="entry name" value="HAD-like"/>
    <property type="match status" value="1"/>
</dbReference>
<dbReference type="InterPro" id="IPR006379">
    <property type="entry name" value="HAD-SF_hydro_IIB"/>
</dbReference>
<dbReference type="PANTHER" id="PTHR10000">
    <property type="entry name" value="PHOSPHOSERINE PHOSPHATASE"/>
    <property type="match status" value="1"/>
</dbReference>
<dbReference type="NCBIfam" id="TIGR01484">
    <property type="entry name" value="HAD-SF-IIB"/>
    <property type="match status" value="1"/>
</dbReference>
<evidence type="ECO:0000313" key="2">
    <source>
        <dbReference type="Proteomes" id="UP000758652"/>
    </source>
</evidence>
<dbReference type="InterPro" id="IPR036412">
    <property type="entry name" value="HAD-like_sf"/>
</dbReference>
<dbReference type="Pfam" id="PF08282">
    <property type="entry name" value="Hydrolase_3"/>
    <property type="match status" value="1"/>
</dbReference>
<dbReference type="EMBL" id="JADCKL010000004">
    <property type="protein sequence ID" value="MBE5063112.1"/>
    <property type="molecule type" value="Genomic_DNA"/>
</dbReference>
<dbReference type="GO" id="GO:0016787">
    <property type="term" value="F:hydrolase activity"/>
    <property type="evidence" value="ECO:0007669"/>
    <property type="project" value="UniProtKB-KW"/>
</dbReference>
<protein>
    <submittedName>
        <fullName evidence="1">Cof-type HAD-IIB family hydrolase</fullName>
    </submittedName>
</protein>
<gene>
    <name evidence="1" type="ORF">INF30_07540</name>
</gene>
<dbReference type="PANTHER" id="PTHR10000:SF25">
    <property type="entry name" value="PHOSPHATASE YKRA-RELATED"/>
    <property type="match status" value="1"/>
</dbReference>